<reference evidence="1 2" key="1">
    <citation type="submission" date="2017-11" db="EMBL/GenBank/DDBJ databases">
        <title>De-novo sequencing of pomegranate (Punica granatum L.) genome.</title>
        <authorList>
            <person name="Akparov Z."/>
            <person name="Amiraslanov A."/>
            <person name="Hajiyeva S."/>
            <person name="Abbasov M."/>
            <person name="Kaur K."/>
            <person name="Hamwieh A."/>
            <person name="Solovyev V."/>
            <person name="Salamov A."/>
            <person name="Braich B."/>
            <person name="Kosarev P."/>
            <person name="Mahmoud A."/>
            <person name="Hajiyev E."/>
            <person name="Babayeva S."/>
            <person name="Izzatullayeva V."/>
            <person name="Mammadov A."/>
            <person name="Mammadov A."/>
            <person name="Sharifova S."/>
            <person name="Ojaghi J."/>
            <person name="Eynullazada K."/>
            <person name="Bayramov B."/>
            <person name="Abdulazimova A."/>
            <person name="Shahmuradov I."/>
        </authorList>
    </citation>
    <scope>NUCLEOTIDE SEQUENCE [LARGE SCALE GENOMIC DNA]</scope>
    <source>
        <strain evidence="2">cv. AG2017</strain>
        <tissue evidence="1">Leaf</tissue>
    </source>
</reference>
<proteinExistence type="predicted"/>
<protein>
    <recommendedName>
        <fullName evidence="3">Reverse transcriptase zinc-binding domain-containing protein</fullName>
    </recommendedName>
</protein>
<accession>A0A2I0IP79</accession>
<evidence type="ECO:0000313" key="1">
    <source>
        <dbReference type="EMBL" id="PKI45767.1"/>
    </source>
</evidence>
<dbReference type="InterPro" id="IPR053151">
    <property type="entry name" value="RNase_H-like"/>
</dbReference>
<keyword evidence="2" id="KW-1185">Reference proteome</keyword>
<dbReference type="PANTHER" id="PTHR47723">
    <property type="entry name" value="OS05G0353850 PROTEIN"/>
    <property type="match status" value="1"/>
</dbReference>
<dbReference type="Gene3D" id="3.30.420.10">
    <property type="entry name" value="Ribonuclease H-like superfamily/Ribonuclease H"/>
    <property type="match status" value="1"/>
</dbReference>
<dbReference type="Proteomes" id="UP000233551">
    <property type="component" value="Unassembled WGS sequence"/>
</dbReference>
<sequence length="438" mass="49883">MKRHKGFMAIKIDLEKAYDRVNWDFLSSTLSLAGIPLRLKQIIMDCVLTPSMQTEDLGKYLRIPIVHGRVQRTLFHNMLDRWVPGSGLLADYVVISLSDEEVQVPIHSYVTESTRWDWEQIAPRLNNSSLLRIASVVAPASGAYGDKVSFWRLAPSGNYTVASAYKLLTEGSGTDYFSKLWKNIWRWEGPQRIRSLCDTLSCPHCESGAESTLHVLRDCALAKQVWSRFVPIDAQPDFFTMDLLDWLWQNLSYPHHQHWSTTFATSCRLLWTWRNKELSELDFSRPTSACRTILQIAQSFREGWALVEKVIGTTSKRWVDISWIQLLEDFFKLNTDGYSRGNPGAAGAGGLIRDVDGSWIVRFAQNVGIAMVAVAELWGGGLFEVGFLTFVVKIGRSRCNTHIGRVTLVRTSSQIWLWSTRSTCILFTQFLMGCFNYC</sequence>
<name>A0A2I0IP79_PUNGR</name>
<evidence type="ECO:0000313" key="2">
    <source>
        <dbReference type="Proteomes" id="UP000233551"/>
    </source>
</evidence>
<dbReference type="PANTHER" id="PTHR47723:SF13">
    <property type="entry name" value="PUTATIVE-RELATED"/>
    <property type="match status" value="1"/>
</dbReference>
<evidence type="ECO:0008006" key="3">
    <source>
        <dbReference type="Google" id="ProtNLM"/>
    </source>
</evidence>
<dbReference type="GO" id="GO:0003676">
    <property type="term" value="F:nucleic acid binding"/>
    <property type="evidence" value="ECO:0007669"/>
    <property type="project" value="InterPro"/>
</dbReference>
<comment type="caution">
    <text evidence="1">The sequence shown here is derived from an EMBL/GenBank/DDBJ whole genome shotgun (WGS) entry which is preliminary data.</text>
</comment>
<dbReference type="InterPro" id="IPR036397">
    <property type="entry name" value="RNaseH_sf"/>
</dbReference>
<dbReference type="EMBL" id="PGOL01002697">
    <property type="protein sequence ID" value="PKI45767.1"/>
    <property type="molecule type" value="Genomic_DNA"/>
</dbReference>
<gene>
    <name evidence="1" type="ORF">CRG98_033774</name>
</gene>
<dbReference type="AlphaFoldDB" id="A0A2I0IP79"/>
<organism evidence="1 2">
    <name type="scientific">Punica granatum</name>
    <name type="common">Pomegranate</name>
    <dbReference type="NCBI Taxonomy" id="22663"/>
    <lineage>
        <taxon>Eukaryota</taxon>
        <taxon>Viridiplantae</taxon>
        <taxon>Streptophyta</taxon>
        <taxon>Embryophyta</taxon>
        <taxon>Tracheophyta</taxon>
        <taxon>Spermatophyta</taxon>
        <taxon>Magnoliopsida</taxon>
        <taxon>eudicotyledons</taxon>
        <taxon>Gunneridae</taxon>
        <taxon>Pentapetalae</taxon>
        <taxon>rosids</taxon>
        <taxon>malvids</taxon>
        <taxon>Myrtales</taxon>
        <taxon>Lythraceae</taxon>
        <taxon>Punica</taxon>
    </lineage>
</organism>